<dbReference type="EMBL" id="MKIE01000002">
    <property type="protein sequence ID" value="OHW63077.1"/>
    <property type="molecule type" value="Genomic_DNA"/>
</dbReference>
<dbReference type="InterPro" id="IPR025127">
    <property type="entry name" value="DUF4054"/>
</dbReference>
<keyword evidence="2" id="KW-1185">Reference proteome</keyword>
<proteinExistence type="predicted"/>
<sequence>MSINGIIGGASNIKTGANPPFTLEDFYLMYPQFGPDDSGNHVVPQAVAQMYLDLADASIKEVRWHSRWRIGMALFTAHFCHLHMQSTADPNSGAAGILEAGQSLGLDTSVSVGDVSVSTDYSVVAESVSGWASWRSTQFGQQLSSLAKLVGKGGMVVL</sequence>
<dbReference type="STRING" id="39480.EUAN_08610"/>
<dbReference type="Proteomes" id="UP000180254">
    <property type="component" value="Unassembled WGS sequence"/>
</dbReference>
<dbReference type="RefSeq" id="WP_071062008.1">
    <property type="nucleotide sequence ID" value="NZ_MKIE01000002.1"/>
</dbReference>
<comment type="caution">
    <text evidence="1">The sequence shown here is derived from an EMBL/GenBank/DDBJ whole genome shotgun (WGS) entry which is preliminary data.</text>
</comment>
<gene>
    <name evidence="1" type="ORF">EUAN_08610</name>
</gene>
<reference evidence="1 2" key="1">
    <citation type="submission" date="2016-09" db="EMBL/GenBank/DDBJ databases">
        <title>Genome sequence of Eubacterium angustum.</title>
        <authorList>
            <person name="Poehlein A."/>
            <person name="Daniel R."/>
        </authorList>
    </citation>
    <scope>NUCLEOTIDE SEQUENCE [LARGE SCALE GENOMIC DNA]</scope>
    <source>
        <strain evidence="1 2">DSM 1989</strain>
    </source>
</reference>
<name>A0A1S1VAC0_9FIRM</name>
<evidence type="ECO:0000313" key="1">
    <source>
        <dbReference type="EMBL" id="OHW63077.1"/>
    </source>
</evidence>
<organism evidence="1 2">
    <name type="scientific">Andreesenia angusta</name>
    <dbReference type="NCBI Taxonomy" id="39480"/>
    <lineage>
        <taxon>Bacteria</taxon>
        <taxon>Bacillati</taxon>
        <taxon>Bacillota</taxon>
        <taxon>Tissierellia</taxon>
        <taxon>Tissierellales</taxon>
        <taxon>Gottschalkiaceae</taxon>
        <taxon>Andreesenia</taxon>
    </lineage>
</organism>
<accession>A0A1S1VAC0</accession>
<dbReference type="Pfam" id="PF13262">
    <property type="entry name" value="DUF4054"/>
    <property type="match status" value="1"/>
</dbReference>
<protein>
    <recommendedName>
        <fullName evidence="3">Bacteriophage protein</fullName>
    </recommendedName>
</protein>
<dbReference type="AlphaFoldDB" id="A0A1S1VAC0"/>
<evidence type="ECO:0008006" key="3">
    <source>
        <dbReference type="Google" id="ProtNLM"/>
    </source>
</evidence>
<evidence type="ECO:0000313" key="2">
    <source>
        <dbReference type="Proteomes" id="UP000180254"/>
    </source>
</evidence>